<keyword evidence="17" id="KW-1185">Reference proteome</keyword>
<comment type="cofactor">
    <cofactor evidence="1">
        <name>Mn(2+)</name>
        <dbReference type="ChEBI" id="CHEBI:29035"/>
    </cofactor>
</comment>
<dbReference type="STRING" id="857967.G0QJU7"/>
<evidence type="ECO:0000256" key="1">
    <source>
        <dbReference type="ARBA" id="ARBA00001936"/>
    </source>
</evidence>
<feature type="domain" description="PPM-type phosphatase" evidence="15">
    <location>
        <begin position="23"/>
        <end position="291"/>
    </location>
</feature>
<comment type="cofactor">
    <cofactor evidence="2">
        <name>Mg(2+)</name>
        <dbReference type="ChEBI" id="CHEBI:18420"/>
    </cofactor>
</comment>
<evidence type="ECO:0000313" key="16">
    <source>
        <dbReference type="EMBL" id="EGR34512.1"/>
    </source>
</evidence>
<evidence type="ECO:0000256" key="12">
    <source>
        <dbReference type="ARBA" id="ARBA00047761"/>
    </source>
</evidence>
<keyword evidence="7 14" id="KW-0378">Hydrolase</keyword>
<evidence type="ECO:0000256" key="3">
    <source>
        <dbReference type="ARBA" id="ARBA00004170"/>
    </source>
</evidence>
<dbReference type="CDD" id="cd00143">
    <property type="entry name" value="PP2Cc"/>
    <property type="match status" value="1"/>
</dbReference>
<dbReference type="SMART" id="SM00332">
    <property type="entry name" value="PP2Cc"/>
    <property type="match status" value="1"/>
</dbReference>
<keyword evidence="10" id="KW-0472">Membrane</keyword>
<evidence type="ECO:0000256" key="6">
    <source>
        <dbReference type="ARBA" id="ARBA00022723"/>
    </source>
</evidence>
<evidence type="ECO:0000256" key="4">
    <source>
        <dbReference type="ARBA" id="ARBA00006702"/>
    </source>
</evidence>
<evidence type="ECO:0000256" key="11">
    <source>
        <dbReference type="ARBA" id="ARBA00023211"/>
    </source>
</evidence>
<name>G0QJU7_ICHMU</name>
<evidence type="ECO:0000256" key="5">
    <source>
        <dbReference type="ARBA" id="ARBA00013081"/>
    </source>
</evidence>
<evidence type="ECO:0000256" key="8">
    <source>
        <dbReference type="ARBA" id="ARBA00022842"/>
    </source>
</evidence>
<dbReference type="FunCoup" id="G0QJU7">
    <property type="interactions" value="613"/>
</dbReference>
<comment type="catalytic activity">
    <reaction evidence="13">
        <text>O-phospho-L-threonyl-[protein] + H2O = L-threonyl-[protein] + phosphate</text>
        <dbReference type="Rhea" id="RHEA:47004"/>
        <dbReference type="Rhea" id="RHEA-COMP:11060"/>
        <dbReference type="Rhea" id="RHEA-COMP:11605"/>
        <dbReference type="ChEBI" id="CHEBI:15377"/>
        <dbReference type="ChEBI" id="CHEBI:30013"/>
        <dbReference type="ChEBI" id="CHEBI:43474"/>
        <dbReference type="ChEBI" id="CHEBI:61977"/>
        <dbReference type="EC" id="3.1.3.16"/>
    </reaction>
</comment>
<organism evidence="16 17">
    <name type="scientific">Ichthyophthirius multifiliis</name>
    <name type="common">White spot disease agent</name>
    <name type="synonym">Ich</name>
    <dbReference type="NCBI Taxonomy" id="5932"/>
    <lineage>
        <taxon>Eukaryota</taxon>
        <taxon>Sar</taxon>
        <taxon>Alveolata</taxon>
        <taxon>Ciliophora</taxon>
        <taxon>Intramacronucleata</taxon>
        <taxon>Oligohymenophorea</taxon>
        <taxon>Hymenostomatida</taxon>
        <taxon>Ophryoglenina</taxon>
        <taxon>Ichthyophthirius</taxon>
    </lineage>
</organism>
<protein>
    <recommendedName>
        <fullName evidence="5">protein-serine/threonine phosphatase</fullName>
        <ecNumber evidence="5">3.1.3.16</ecNumber>
    </recommendedName>
</protein>
<dbReference type="GO" id="GO:0046872">
    <property type="term" value="F:metal ion binding"/>
    <property type="evidence" value="ECO:0007669"/>
    <property type="project" value="UniProtKB-KW"/>
</dbReference>
<evidence type="ECO:0000256" key="14">
    <source>
        <dbReference type="RuleBase" id="RU003465"/>
    </source>
</evidence>
<dbReference type="InParanoid" id="G0QJU7"/>
<dbReference type="OMA" id="CLLHDRP"/>
<dbReference type="InterPro" id="IPR015655">
    <property type="entry name" value="PP2C"/>
</dbReference>
<evidence type="ECO:0000259" key="15">
    <source>
        <dbReference type="PROSITE" id="PS51746"/>
    </source>
</evidence>
<dbReference type="Proteomes" id="UP000008983">
    <property type="component" value="Unassembled WGS sequence"/>
</dbReference>
<dbReference type="PANTHER" id="PTHR13832:SF803">
    <property type="entry name" value="PROTEIN PHOSPHATASE 1G"/>
    <property type="match status" value="1"/>
</dbReference>
<dbReference type="Gene3D" id="3.60.40.10">
    <property type="entry name" value="PPM-type phosphatase domain"/>
    <property type="match status" value="1"/>
</dbReference>
<comment type="similarity">
    <text evidence="4 14">Belongs to the PP2C family.</text>
</comment>
<sequence>MGCYLSSPITLKDTEKGQNNRFEYTAVGMQGWRTNMEDSHIANLNFDGEDKSIFGVFDGHGGKEVAKFVKKYFIQELKANQSYKIGNYTQALEDTFFKMDQLIASADGKRELENSNSGCTANVCLIVNNKIYCANSGDSRTVVSQGGKAVALSEDHKPDNLKEKERIQKAGGDVFNGRVNGNLNLSRALGDLEYKTNMANSQNKDPKSFLITALPDIKEFDITQETKFIVLGCDGIWECKSNQEIINYFSESNTNMPLDKRAENFLDSILASSTMGCNSGLDNMTIIIVKIKN</sequence>
<dbReference type="InterPro" id="IPR036457">
    <property type="entry name" value="PPM-type-like_dom_sf"/>
</dbReference>
<proteinExistence type="inferred from homology"/>
<evidence type="ECO:0000256" key="13">
    <source>
        <dbReference type="ARBA" id="ARBA00048336"/>
    </source>
</evidence>
<dbReference type="PROSITE" id="PS51746">
    <property type="entry name" value="PPM_2"/>
    <property type="match status" value="1"/>
</dbReference>
<dbReference type="AlphaFoldDB" id="G0QJU7"/>
<dbReference type="PROSITE" id="PS01032">
    <property type="entry name" value="PPM_1"/>
    <property type="match status" value="1"/>
</dbReference>
<dbReference type="EMBL" id="GL983095">
    <property type="protein sequence ID" value="EGR34512.1"/>
    <property type="molecule type" value="Genomic_DNA"/>
</dbReference>
<dbReference type="PANTHER" id="PTHR13832">
    <property type="entry name" value="PROTEIN PHOSPHATASE 2C"/>
    <property type="match status" value="1"/>
</dbReference>
<gene>
    <name evidence="16" type="ORF">IMG5_009210</name>
</gene>
<dbReference type="EC" id="3.1.3.16" evidence="5"/>
<dbReference type="GO" id="GO:0004722">
    <property type="term" value="F:protein serine/threonine phosphatase activity"/>
    <property type="evidence" value="ECO:0007669"/>
    <property type="project" value="UniProtKB-EC"/>
</dbReference>
<dbReference type="Pfam" id="PF00481">
    <property type="entry name" value="PP2C"/>
    <property type="match status" value="1"/>
</dbReference>
<keyword evidence="11" id="KW-0464">Manganese</keyword>
<keyword evidence="6" id="KW-0479">Metal-binding</keyword>
<keyword evidence="8" id="KW-0460">Magnesium</keyword>
<dbReference type="InterPro" id="IPR000222">
    <property type="entry name" value="PP2C_BS"/>
</dbReference>
<dbReference type="eggNOG" id="KOG0698">
    <property type="taxonomic scope" value="Eukaryota"/>
</dbReference>
<comment type="catalytic activity">
    <reaction evidence="12">
        <text>O-phospho-L-seryl-[protein] + H2O = L-seryl-[protein] + phosphate</text>
        <dbReference type="Rhea" id="RHEA:20629"/>
        <dbReference type="Rhea" id="RHEA-COMP:9863"/>
        <dbReference type="Rhea" id="RHEA-COMP:11604"/>
        <dbReference type="ChEBI" id="CHEBI:15377"/>
        <dbReference type="ChEBI" id="CHEBI:29999"/>
        <dbReference type="ChEBI" id="CHEBI:43474"/>
        <dbReference type="ChEBI" id="CHEBI:83421"/>
        <dbReference type="EC" id="3.1.3.16"/>
    </reaction>
</comment>
<dbReference type="InterPro" id="IPR001932">
    <property type="entry name" value="PPM-type_phosphatase-like_dom"/>
</dbReference>
<dbReference type="GeneID" id="14910704"/>
<evidence type="ECO:0000313" key="17">
    <source>
        <dbReference type="Proteomes" id="UP000008983"/>
    </source>
</evidence>
<evidence type="ECO:0000256" key="2">
    <source>
        <dbReference type="ARBA" id="ARBA00001946"/>
    </source>
</evidence>
<reference evidence="16 17" key="1">
    <citation type="submission" date="2011-07" db="EMBL/GenBank/DDBJ databases">
        <authorList>
            <person name="Coyne R."/>
            <person name="Brami D."/>
            <person name="Johnson J."/>
            <person name="Hostetler J."/>
            <person name="Hannick L."/>
            <person name="Clark T."/>
            <person name="Cassidy-Hanley D."/>
            <person name="Inman J."/>
        </authorList>
    </citation>
    <scope>NUCLEOTIDE SEQUENCE [LARGE SCALE GENOMIC DNA]</scope>
    <source>
        <strain evidence="16 17">G5</strain>
    </source>
</reference>
<keyword evidence="9 14" id="KW-0904">Protein phosphatase</keyword>
<dbReference type="OrthoDB" id="10264738at2759"/>
<evidence type="ECO:0000256" key="7">
    <source>
        <dbReference type="ARBA" id="ARBA00022801"/>
    </source>
</evidence>
<evidence type="ECO:0000256" key="10">
    <source>
        <dbReference type="ARBA" id="ARBA00023136"/>
    </source>
</evidence>
<dbReference type="GO" id="GO:0016020">
    <property type="term" value="C:membrane"/>
    <property type="evidence" value="ECO:0007669"/>
    <property type="project" value="UniProtKB-SubCell"/>
</dbReference>
<comment type="subcellular location">
    <subcellularLocation>
        <location evidence="3">Membrane</location>
        <topology evidence="3">Peripheral membrane protein</topology>
    </subcellularLocation>
</comment>
<accession>G0QJU7</accession>
<dbReference type="RefSeq" id="XP_004039816.1">
    <property type="nucleotide sequence ID" value="XM_004039768.1"/>
</dbReference>
<evidence type="ECO:0000256" key="9">
    <source>
        <dbReference type="ARBA" id="ARBA00022912"/>
    </source>
</evidence>
<dbReference type="SUPFAM" id="SSF81606">
    <property type="entry name" value="PP2C-like"/>
    <property type="match status" value="1"/>
</dbReference>